<keyword evidence="4" id="KW-1185">Reference proteome</keyword>
<organism evidence="3 4">
    <name type="scientific">Sphaerisporangium rhizosphaerae</name>
    <dbReference type="NCBI Taxonomy" id="2269375"/>
    <lineage>
        <taxon>Bacteria</taxon>
        <taxon>Bacillati</taxon>
        <taxon>Actinomycetota</taxon>
        <taxon>Actinomycetes</taxon>
        <taxon>Streptosporangiales</taxon>
        <taxon>Streptosporangiaceae</taxon>
        <taxon>Sphaerisporangium</taxon>
    </lineage>
</organism>
<sequence length="351" mass="38921">MTTPESTAGKAEAPSADVGTPFGLFDGFEAYRTPTEQDHRDLLTTGLVVPDTNVLLNLYRYNDRTRHDLLDVLRGLGKTLWVPRQVVVEFWRNREAVLADPRESAKTTENLEQRREGALRVLRGWAGRVDLPHERCAELTDGLSRAFETVIAAVGELDDAEAAAFVGNTSDDWVLSALEEILRGRVGAPLGEDEHAEALAEARRRGQARIPPGYMDAAKDPEAAAGDYLIWVQTLREARRRRVDVLLVTGDLKEDWWRREGGEPRGPRYELAEEMAAVAGVGLFMLRPDDLLRRARSILRVAVREESVENVERVGRSLAEAAEEDRYPGADVPAPPLPLTGGLDDQADLVD</sequence>
<proteinExistence type="predicted"/>
<accession>A0ABW2P5H1</accession>
<feature type="domain" description="PIN like" evidence="2">
    <location>
        <begin position="47"/>
        <end position="271"/>
    </location>
</feature>
<dbReference type="EMBL" id="JBHTCG010000011">
    <property type="protein sequence ID" value="MFC7384318.1"/>
    <property type="molecule type" value="Genomic_DNA"/>
</dbReference>
<reference evidence="4" key="1">
    <citation type="journal article" date="2019" name="Int. J. Syst. Evol. Microbiol.">
        <title>The Global Catalogue of Microorganisms (GCM) 10K type strain sequencing project: providing services to taxonomists for standard genome sequencing and annotation.</title>
        <authorList>
            <consortium name="The Broad Institute Genomics Platform"/>
            <consortium name="The Broad Institute Genome Sequencing Center for Infectious Disease"/>
            <person name="Wu L."/>
            <person name="Ma J."/>
        </authorList>
    </citation>
    <scope>NUCLEOTIDE SEQUENCE [LARGE SCALE GENOMIC DNA]</scope>
    <source>
        <strain evidence="4">CECT 7649</strain>
    </source>
</reference>
<dbReference type="InterPro" id="IPR041578">
    <property type="entry name" value="PIN_8"/>
</dbReference>
<evidence type="ECO:0000313" key="3">
    <source>
        <dbReference type="EMBL" id="MFC7384318.1"/>
    </source>
</evidence>
<dbReference type="Pfam" id="PF18476">
    <property type="entry name" value="PIN_8"/>
    <property type="match status" value="1"/>
</dbReference>
<evidence type="ECO:0000256" key="1">
    <source>
        <dbReference type="SAM" id="MobiDB-lite"/>
    </source>
</evidence>
<gene>
    <name evidence="3" type="ORF">ACFQSB_19060</name>
</gene>
<comment type="caution">
    <text evidence="3">The sequence shown here is derived from an EMBL/GenBank/DDBJ whole genome shotgun (WGS) entry which is preliminary data.</text>
</comment>
<dbReference type="Proteomes" id="UP001596496">
    <property type="component" value="Unassembled WGS sequence"/>
</dbReference>
<protein>
    <submittedName>
        <fullName evidence="3">PIN-like domain-containing protein</fullName>
    </submittedName>
</protein>
<name>A0ABW2P5H1_9ACTN</name>
<dbReference type="RefSeq" id="WP_380828047.1">
    <property type="nucleotide sequence ID" value="NZ_JBHTCG010000011.1"/>
</dbReference>
<feature type="region of interest" description="Disordered" evidence="1">
    <location>
        <begin position="319"/>
        <end position="351"/>
    </location>
</feature>
<evidence type="ECO:0000313" key="4">
    <source>
        <dbReference type="Proteomes" id="UP001596496"/>
    </source>
</evidence>
<evidence type="ECO:0000259" key="2">
    <source>
        <dbReference type="Pfam" id="PF18476"/>
    </source>
</evidence>